<gene>
    <name evidence="6" type="primary">ybgI</name>
    <name evidence="6" type="ORF">GCM10007392_42510</name>
</gene>
<comment type="subunit">
    <text evidence="2">Homohexamer.</text>
</comment>
<comment type="similarity">
    <text evidence="1">Belongs to the GTP cyclohydrolase I type 2/NIF3 family.</text>
</comment>
<evidence type="ECO:0000256" key="4">
    <source>
        <dbReference type="ARBA" id="ARBA00022723"/>
    </source>
</evidence>
<dbReference type="GO" id="GO:0005737">
    <property type="term" value="C:cytoplasm"/>
    <property type="evidence" value="ECO:0007669"/>
    <property type="project" value="TreeGrafter"/>
</dbReference>
<dbReference type="FunFam" id="3.40.1390.30:FF:000001">
    <property type="entry name" value="GTP cyclohydrolase 1 type 2"/>
    <property type="match status" value="1"/>
</dbReference>
<evidence type="ECO:0000313" key="7">
    <source>
        <dbReference type="Proteomes" id="UP000626148"/>
    </source>
</evidence>
<evidence type="ECO:0000256" key="5">
    <source>
        <dbReference type="PIRSR" id="PIRSR602678-1"/>
    </source>
</evidence>
<evidence type="ECO:0000256" key="3">
    <source>
        <dbReference type="ARBA" id="ARBA00022112"/>
    </source>
</evidence>
<dbReference type="InterPro" id="IPR036069">
    <property type="entry name" value="DUF34/NIF3_sf"/>
</dbReference>
<dbReference type="PANTHER" id="PTHR13799:SF14">
    <property type="entry name" value="GTP CYCLOHYDROLASE 1 TYPE 2 HOMOLOG"/>
    <property type="match status" value="1"/>
</dbReference>
<sequence>MYIHGSIDFTNLNSDNHRECTMTLHRDDLTAYLTDFLQPDTFKDYCPNGLQVAGKSDIRRIVTGVTASQRLIDEAIERQADAIVVHHGYFWKGEPSPVTGIKRNRLAALLAHDINLYAYHLPLDAHPEVGNNVQLAREMGWEITGEIEGTLALMGRTSGPETGASLRTALIDAMEFDVIHVGENEDEIETIAWCTGAAHSFLQQAIDAGVDAFVSGEINEPTVHLARESGVHYYAAGHHATERGGPEALGRHLAQRFGVSVEFIDLPIPV</sequence>
<dbReference type="SUPFAM" id="SSF102705">
    <property type="entry name" value="NIF3 (NGG1p interacting factor 3)-like"/>
    <property type="match status" value="1"/>
</dbReference>
<dbReference type="EMBL" id="BMXR01000013">
    <property type="protein sequence ID" value="GGX70354.1"/>
    <property type="molecule type" value="Genomic_DNA"/>
</dbReference>
<dbReference type="Pfam" id="PF01784">
    <property type="entry name" value="DUF34_NIF3"/>
    <property type="match status" value="1"/>
</dbReference>
<comment type="caution">
    <text evidence="6">The sequence shown here is derived from an EMBL/GenBank/DDBJ whole genome shotgun (WGS) entry which is preliminary data.</text>
</comment>
<evidence type="ECO:0000256" key="1">
    <source>
        <dbReference type="ARBA" id="ARBA00006964"/>
    </source>
</evidence>
<feature type="binding site" evidence="5">
    <location>
        <position position="87"/>
    </location>
    <ligand>
        <name>a divalent metal cation</name>
        <dbReference type="ChEBI" id="CHEBI:60240"/>
        <label>1</label>
    </ligand>
</feature>
<feature type="binding site" evidence="5">
    <location>
        <position position="124"/>
    </location>
    <ligand>
        <name>a divalent metal cation</name>
        <dbReference type="ChEBI" id="CHEBI:60240"/>
        <label>1</label>
    </ligand>
</feature>
<feature type="binding site" evidence="5">
    <location>
        <position position="238"/>
    </location>
    <ligand>
        <name>a divalent metal cation</name>
        <dbReference type="ChEBI" id="CHEBI:60240"/>
        <label>1</label>
    </ligand>
</feature>
<dbReference type="Gene3D" id="3.40.1390.30">
    <property type="entry name" value="NIF3 (NGG1p interacting factor 3)-like"/>
    <property type="match status" value="2"/>
</dbReference>
<name>A0A918NIP2_9GAMM</name>
<reference evidence="6" key="2">
    <citation type="submission" date="2020-09" db="EMBL/GenBank/DDBJ databases">
        <authorList>
            <person name="Sun Q."/>
            <person name="Kim S."/>
        </authorList>
    </citation>
    <scope>NUCLEOTIDE SEQUENCE</scope>
    <source>
        <strain evidence="6">KCTC 22169</strain>
    </source>
</reference>
<dbReference type="NCBIfam" id="TIGR00486">
    <property type="entry name" value="YbgI_SA1388"/>
    <property type="match status" value="1"/>
</dbReference>
<proteinExistence type="inferred from homology"/>
<keyword evidence="4 5" id="KW-0479">Metal-binding</keyword>
<accession>A0A918NIP2</accession>
<feature type="binding site" evidence="5">
    <location>
        <position position="86"/>
    </location>
    <ligand>
        <name>a divalent metal cation</name>
        <dbReference type="ChEBI" id="CHEBI:60240"/>
        <label>1</label>
    </ligand>
</feature>
<dbReference type="GO" id="GO:0046872">
    <property type="term" value="F:metal ion binding"/>
    <property type="evidence" value="ECO:0007669"/>
    <property type="project" value="UniProtKB-KW"/>
</dbReference>
<dbReference type="PANTHER" id="PTHR13799">
    <property type="entry name" value="NGG1 INTERACTING FACTOR 3"/>
    <property type="match status" value="1"/>
</dbReference>
<reference evidence="6" key="1">
    <citation type="journal article" date="2014" name="Int. J. Syst. Evol. Microbiol.">
        <title>Complete genome sequence of Corynebacterium casei LMG S-19264T (=DSM 44701T), isolated from a smear-ripened cheese.</title>
        <authorList>
            <consortium name="US DOE Joint Genome Institute (JGI-PGF)"/>
            <person name="Walter F."/>
            <person name="Albersmeier A."/>
            <person name="Kalinowski J."/>
            <person name="Ruckert C."/>
        </authorList>
    </citation>
    <scope>NUCLEOTIDE SEQUENCE</scope>
    <source>
        <strain evidence="6">KCTC 22169</strain>
    </source>
</reference>
<dbReference type="InterPro" id="IPR002678">
    <property type="entry name" value="DUF34/NIF3"/>
</dbReference>
<dbReference type="AlphaFoldDB" id="A0A918NIP2"/>
<protein>
    <recommendedName>
        <fullName evidence="3">GTP cyclohydrolase 1 type 2 homolog</fullName>
    </recommendedName>
</protein>
<organism evidence="6 7">
    <name type="scientific">Saccharospirillum salsuginis</name>
    <dbReference type="NCBI Taxonomy" id="418750"/>
    <lineage>
        <taxon>Bacteria</taxon>
        <taxon>Pseudomonadati</taxon>
        <taxon>Pseudomonadota</taxon>
        <taxon>Gammaproteobacteria</taxon>
        <taxon>Oceanospirillales</taxon>
        <taxon>Saccharospirillaceae</taxon>
        <taxon>Saccharospirillum</taxon>
    </lineage>
</organism>
<feature type="binding site" evidence="5">
    <location>
        <position position="242"/>
    </location>
    <ligand>
        <name>a divalent metal cation</name>
        <dbReference type="ChEBI" id="CHEBI:60240"/>
        <label>1</label>
    </ligand>
</feature>
<evidence type="ECO:0000256" key="2">
    <source>
        <dbReference type="ARBA" id="ARBA00011643"/>
    </source>
</evidence>
<dbReference type="Proteomes" id="UP000626148">
    <property type="component" value="Unassembled WGS sequence"/>
</dbReference>
<evidence type="ECO:0000313" key="6">
    <source>
        <dbReference type="EMBL" id="GGX70354.1"/>
    </source>
</evidence>
<keyword evidence="7" id="KW-1185">Reference proteome</keyword>